<gene>
    <name evidence="2" type="ORF">BBC27_03050</name>
</gene>
<dbReference type="AlphaFoldDB" id="A0A1B9BV64"/>
<feature type="domain" description="DUF4062" evidence="1">
    <location>
        <begin position="9"/>
        <end position="94"/>
    </location>
</feature>
<reference evidence="2 3" key="1">
    <citation type="submission" date="2016-07" db="EMBL/GenBank/DDBJ databases">
        <title>Draft genome of a psychrotolerant acidophile Acidithiobacillus ferrivorans strain YL15.</title>
        <authorList>
            <person name="Peng T."/>
            <person name="Ma L."/>
            <person name="Nan M."/>
            <person name="An N."/>
            <person name="Wang M."/>
            <person name="Qiu G."/>
            <person name="Zeng W."/>
        </authorList>
    </citation>
    <scope>NUCLEOTIDE SEQUENCE [LARGE SCALE GENOMIC DNA]</scope>
    <source>
        <strain evidence="2 3">YL15</strain>
    </source>
</reference>
<dbReference type="Pfam" id="PF13271">
    <property type="entry name" value="DUF4062"/>
    <property type="match status" value="1"/>
</dbReference>
<evidence type="ECO:0000313" key="2">
    <source>
        <dbReference type="EMBL" id="OCB01601.1"/>
    </source>
</evidence>
<dbReference type="InterPro" id="IPR025139">
    <property type="entry name" value="DUF4062"/>
</dbReference>
<evidence type="ECO:0000259" key="1">
    <source>
        <dbReference type="Pfam" id="PF13271"/>
    </source>
</evidence>
<dbReference type="Proteomes" id="UP000093129">
    <property type="component" value="Unassembled WGS sequence"/>
</dbReference>
<comment type="caution">
    <text evidence="2">The sequence shown here is derived from an EMBL/GenBank/DDBJ whole genome shotgun (WGS) entry which is preliminary data.</text>
</comment>
<organism evidence="2 3">
    <name type="scientific">Acidithiobacillus ferrivorans</name>
    <dbReference type="NCBI Taxonomy" id="160808"/>
    <lineage>
        <taxon>Bacteria</taxon>
        <taxon>Pseudomonadati</taxon>
        <taxon>Pseudomonadota</taxon>
        <taxon>Acidithiobacillia</taxon>
        <taxon>Acidithiobacillales</taxon>
        <taxon>Acidithiobacillaceae</taxon>
        <taxon>Acidithiobacillus</taxon>
    </lineage>
</organism>
<dbReference type="RefSeq" id="WP_065414199.1">
    <property type="nucleotide sequence ID" value="NZ_MASQ01000132.1"/>
</dbReference>
<sequence length="212" mass="24379">MAKKKKLIVMVSSTVYGIEELLERIYAILTRFGYEVWMSHKGTVPVISTKSAFENCLHAVEQCDLFLSLITTHYGSGKEDAESRSITHEELLYAIELNKPRWILAHDQVVFARTLLSNVGYDNTKKRAGLKVKRNPVIDDLRVIDMYEAAIRHEVQFADRKGNWVQKFGTADDAQLYASAQFYRYQEVECFLEEHFKNQAAVAQRAAQEKKP</sequence>
<accession>A0A1B9BV64</accession>
<dbReference type="Gene3D" id="3.40.50.450">
    <property type="match status" value="1"/>
</dbReference>
<evidence type="ECO:0000313" key="3">
    <source>
        <dbReference type="Proteomes" id="UP000093129"/>
    </source>
</evidence>
<proteinExistence type="predicted"/>
<dbReference type="EMBL" id="MASQ01000132">
    <property type="protein sequence ID" value="OCB01601.1"/>
    <property type="molecule type" value="Genomic_DNA"/>
</dbReference>
<protein>
    <recommendedName>
        <fullName evidence="1">DUF4062 domain-containing protein</fullName>
    </recommendedName>
</protein>
<name>A0A1B9BV64_9PROT</name>